<dbReference type="Pfam" id="PF01207">
    <property type="entry name" value="Dus"/>
    <property type="match status" value="1"/>
</dbReference>
<sequence length="390" mass="44044">MSPSFVRSLAIHAGSKFSTPASSSCRRIRFHCGMSSSHSQAPQDLPDRRLCVAPMMDWTDRYDRYFLRLISKNTWMYSEMVTTSAILNGNQDRLLGFFPQEHPIALQLGGSDPEDLAKCAKVGESYGYDEINLNVGCPSERVSTGSFGACLMAEPELVRDCVAAMRESVKVPVTVKHRIGIDHLDSYDLLCKFVSTVEEGGCKTFIVHARKAILKGLSPKENREIPPLQYHVVHQLKQDFPQLEIIINGGITDLSQARAHLEQGMDGVMIGRSAYHEPYKILSRADMEIYNDVNGYHKSRQQIIEEMLPFIDEQLKAGVSLNSITRHMQGLFHGCPGGRAFRRHLSENVHKEGSGSHTLWRAVENIPEEVRLRVDEEMRREEEKIESMEV</sequence>
<evidence type="ECO:0000256" key="4">
    <source>
        <dbReference type="ARBA" id="ARBA00022643"/>
    </source>
</evidence>
<dbReference type="HAMAP" id="MF_02041">
    <property type="entry name" value="DusA_subfam"/>
    <property type="match status" value="1"/>
</dbReference>
<dbReference type="SUPFAM" id="SSF51395">
    <property type="entry name" value="FMN-linked oxidoreductases"/>
    <property type="match status" value="1"/>
</dbReference>
<evidence type="ECO:0000256" key="6">
    <source>
        <dbReference type="ARBA" id="ARBA00022857"/>
    </source>
</evidence>
<dbReference type="EMBL" id="HBKN01013411">
    <property type="protein sequence ID" value="CAE2287586.1"/>
    <property type="molecule type" value="Transcribed_RNA"/>
</dbReference>
<keyword evidence="6" id="KW-0521">NADP</keyword>
<dbReference type="NCBIfam" id="TIGR00742">
    <property type="entry name" value="yjbN"/>
    <property type="match status" value="1"/>
</dbReference>
<organism evidence="10">
    <name type="scientific">Guillardia theta</name>
    <name type="common">Cryptophyte</name>
    <name type="synonym">Cryptomonas phi</name>
    <dbReference type="NCBI Taxonomy" id="55529"/>
    <lineage>
        <taxon>Eukaryota</taxon>
        <taxon>Cryptophyceae</taxon>
        <taxon>Pyrenomonadales</taxon>
        <taxon>Geminigeraceae</taxon>
        <taxon>Guillardia</taxon>
    </lineage>
</organism>
<dbReference type="CDD" id="cd02801">
    <property type="entry name" value="DUS_like_FMN"/>
    <property type="match status" value="1"/>
</dbReference>
<dbReference type="InterPro" id="IPR018517">
    <property type="entry name" value="tRNA_hU_synthase_CS"/>
</dbReference>
<proteinExistence type="inferred from homology"/>
<dbReference type="PROSITE" id="PS01136">
    <property type="entry name" value="UPF0034"/>
    <property type="match status" value="1"/>
</dbReference>
<keyword evidence="2" id="KW-0820">tRNA-binding</keyword>
<evidence type="ECO:0000256" key="1">
    <source>
        <dbReference type="ARBA" id="ARBA00001917"/>
    </source>
</evidence>
<dbReference type="GO" id="GO:0050660">
    <property type="term" value="F:flavin adenine dinucleotide binding"/>
    <property type="evidence" value="ECO:0007669"/>
    <property type="project" value="InterPro"/>
</dbReference>
<name>A0A7S4KA28_GUITH</name>
<dbReference type="PANTHER" id="PTHR42907:SF1">
    <property type="entry name" value="FMN-LINKED OXIDOREDUCTASES SUPERFAMILY PROTEIN"/>
    <property type="match status" value="1"/>
</dbReference>
<gene>
    <name evidence="10" type="ORF">GTHE00462_LOCUS10440</name>
</gene>
<dbReference type="PANTHER" id="PTHR42907">
    <property type="entry name" value="FMN-LINKED OXIDOREDUCTASES SUPERFAMILY PROTEIN"/>
    <property type="match status" value="1"/>
</dbReference>
<evidence type="ECO:0000256" key="8">
    <source>
        <dbReference type="ARBA" id="ARBA00023002"/>
    </source>
</evidence>
<keyword evidence="5" id="KW-0819">tRNA processing</keyword>
<protein>
    <recommendedName>
        <fullName evidence="9">DUS-like FMN-binding domain-containing protein</fullName>
    </recommendedName>
</protein>
<evidence type="ECO:0000259" key="9">
    <source>
        <dbReference type="Pfam" id="PF01207"/>
    </source>
</evidence>
<reference evidence="10" key="1">
    <citation type="submission" date="2021-01" db="EMBL/GenBank/DDBJ databases">
        <authorList>
            <person name="Corre E."/>
            <person name="Pelletier E."/>
            <person name="Niang G."/>
            <person name="Scheremetjew M."/>
            <person name="Finn R."/>
            <person name="Kale V."/>
            <person name="Holt S."/>
            <person name="Cochrane G."/>
            <person name="Meng A."/>
            <person name="Brown T."/>
            <person name="Cohen L."/>
        </authorList>
    </citation>
    <scope>NUCLEOTIDE SEQUENCE</scope>
    <source>
        <strain evidence="10">CCMP 2712</strain>
    </source>
</reference>
<dbReference type="Gene3D" id="1.20.120.1460">
    <property type="match status" value="1"/>
</dbReference>
<dbReference type="GO" id="GO:0017150">
    <property type="term" value="F:tRNA dihydrouridine synthase activity"/>
    <property type="evidence" value="ECO:0007669"/>
    <property type="project" value="InterPro"/>
</dbReference>
<keyword evidence="7" id="KW-0694">RNA-binding</keyword>
<dbReference type="InterPro" id="IPR013785">
    <property type="entry name" value="Aldolase_TIM"/>
</dbReference>
<dbReference type="AlphaFoldDB" id="A0A7S4KA28"/>
<evidence type="ECO:0000256" key="7">
    <source>
        <dbReference type="ARBA" id="ARBA00022884"/>
    </source>
</evidence>
<dbReference type="InterPro" id="IPR035587">
    <property type="entry name" value="DUS-like_FMN-bd"/>
</dbReference>
<accession>A0A7S4KA28</accession>
<dbReference type="FunFam" id="3.20.20.70:FF:000083">
    <property type="entry name" value="tRNA-dihydrouridine(20/20a) synthase"/>
    <property type="match status" value="1"/>
</dbReference>
<keyword evidence="4" id="KW-0288">FMN</keyword>
<comment type="cofactor">
    <cofactor evidence="1">
        <name>FMN</name>
        <dbReference type="ChEBI" id="CHEBI:58210"/>
    </cofactor>
</comment>
<evidence type="ECO:0000256" key="3">
    <source>
        <dbReference type="ARBA" id="ARBA00022630"/>
    </source>
</evidence>
<evidence type="ECO:0000256" key="5">
    <source>
        <dbReference type="ARBA" id="ARBA00022694"/>
    </source>
</evidence>
<dbReference type="InterPro" id="IPR004653">
    <property type="entry name" value="DusA"/>
</dbReference>
<evidence type="ECO:0000256" key="2">
    <source>
        <dbReference type="ARBA" id="ARBA00022555"/>
    </source>
</evidence>
<dbReference type="GO" id="GO:0000049">
    <property type="term" value="F:tRNA binding"/>
    <property type="evidence" value="ECO:0007669"/>
    <property type="project" value="UniProtKB-KW"/>
</dbReference>
<feature type="domain" description="DUS-like FMN-binding" evidence="9">
    <location>
        <begin position="52"/>
        <end position="354"/>
    </location>
</feature>
<keyword evidence="8" id="KW-0560">Oxidoreductase</keyword>
<dbReference type="NCBIfam" id="NF008774">
    <property type="entry name" value="PRK11815.1"/>
    <property type="match status" value="1"/>
</dbReference>
<dbReference type="Gene3D" id="3.20.20.70">
    <property type="entry name" value="Aldolase class I"/>
    <property type="match status" value="1"/>
</dbReference>
<keyword evidence="3" id="KW-0285">Flavoprotein</keyword>
<evidence type="ECO:0000313" key="10">
    <source>
        <dbReference type="EMBL" id="CAE2287586.1"/>
    </source>
</evidence>